<reference evidence="1 2" key="1">
    <citation type="journal article" date="2019" name="BMC Genomics">
        <title>Chromosome level assembly and comparative genome analysis confirm lager-brewing yeasts originated from a single hybridization.</title>
        <authorList>
            <person name="Salazar A.N."/>
            <person name="Gorter de Vries A.R."/>
            <person name="van den Broek M."/>
            <person name="Brouwers N."/>
            <person name="de la Torre Cortes P."/>
            <person name="Kuijpers N.G.A."/>
            <person name="Daran J.G."/>
            <person name="Abeel T."/>
        </authorList>
    </citation>
    <scope>NUCLEOTIDE SEQUENCE [LARGE SCALE GENOMIC DNA]</scope>
    <source>
        <strain evidence="1 2">CBS 1483</strain>
    </source>
</reference>
<dbReference type="OrthoDB" id="10377733at2759"/>
<accession>A0A6C1DW98</accession>
<gene>
    <name evidence="1" type="ORF">GRS66_003685</name>
</gene>
<dbReference type="Proteomes" id="UP000501346">
    <property type="component" value="Chromosome ScXII"/>
</dbReference>
<protein>
    <submittedName>
        <fullName evidence="1">Uncharacterized protein</fullName>
    </submittedName>
</protein>
<evidence type="ECO:0000313" key="1">
    <source>
        <dbReference type="EMBL" id="QID81312.1"/>
    </source>
</evidence>
<dbReference type="AlphaFoldDB" id="A0A6C1DW98"/>
<keyword evidence="2" id="KW-1185">Reference proteome</keyword>
<proteinExistence type="predicted"/>
<organism evidence="1 2">
    <name type="scientific">Saccharomyces pastorianus</name>
    <name type="common">Lager yeast</name>
    <name type="synonym">Saccharomyces cerevisiae x Saccharomyces eubayanus</name>
    <dbReference type="NCBI Taxonomy" id="27292"/>
    <lineage>
        <taxon>Eukaryota</taxon>
        <taxon>Fungi</taxon>
        <taxon>Dikarya</taxon>
        <taxon>Ascomycota</taxon>
        <taxon>Saccharomycotina</taxon>
        <taxon>Saccharomycetes</taxon>
        <taxon>Saccharomycetales</taxon>
        <taxon>Saccharomycetaceae</taxon>
        <taxon>Saccharomyces</taxon>
    </lineage>
</organism>
<dbReference type="EMBL" id="CP048993">
    <property type="protein sequence ID" value="QID81312.1"/>
    <property type="molecule type" value="Genomic_DNA"/>
</dbReference>
<sequence>MRENDKENEREHVKRKIWSAAAPGNKWEERERCKEDEYIQYIKAYSKLSAGSIAYSGITATRVKINMVTNDGFGMPSESRCISEPFHSGKPLVMSHGELAMNWLMGWSKTTTVRRTRDDAS</sequence>
<evidence type="ECO:0000313" key="2">
    <source>
        <dbReference type="Proteomes" id="UP000501346"/>
    </source>
</evidence>
<name>A0A6C1DW98_SACPS</name>